<dbReference type="PANTHER" id="PTHR39186">
    <property type="entry name" value="DUF2071 FAMILY PROTEIN"/>
    <property type="match status" value="1"/>
</dbReference>
<dbReference type="Proteomes" id="UP000642910">
    <property type="component" value="Unassembled WGS sequence"/>
</dbReference>
<dbReference type="RefSeq" id="WP_195867501.1">
    <property type="nucleotide sequence ID" value="NZ_JADPKZ010000038.1"/>
</dbReference>
<evidence type="ECO:0000313" key="3">
    <source>
        <dbReference type="Proteomes" id="UP000642910"/>
    </source>
</evidence>
<gene>
    <name evidence="2" type="ORF">IW967_07495</name>
</gene>
<dbReference type="EMBL" id="JADPKZ010000038">
    <property type="protein sequence ID" value="MBF8377710.1"/>
    <property type="molecule type" value="Genomic_DNA"/>
</dbReference>
<feature type="region of interest" description="Disordered" evidence="1">
    <location>
        <begin position="244"/>
        <end position="266"/>
    </location>
</feature>
<dbReference type="InterPro" id="IPR023375">
    <property type="entry name" value="ADC_dom_sf"/>
</dbReference>
<dbReference type="InterPro" id="IPR018644">
    <property type="entry name" value="DUF2071"/>
</dbReference>
<dbReference type="PANTHER" id="PTHR39186:SF1">
    <property type="entry name" value="DUF2071 DOMAIN-CONTAINING PROTEIN"/>
    <property type="match status" value="1"/>
</dbReference>
<reference evidence="2 3" key="1">
    <citation type="submission" date="2020-11" db="EMBL/GenBank/DDBJ databases">
        <title>Genomic insight of Alicyclobacillus mali FL 18 reveals a new arsenic-resistant strain, with potential in environmental biotechnology.</title>
        <authorList>
            <person name="Fiorentino G."/>
            <person name="Gallo G."/>
            <person name="Aulitto M."/>
        </authorList>
    </citation>
    <scope>NUCLEOTIDE SEQUENCE [LARGE SCALE GENOMIC DNA]</scope>
    <source>
        <strain evidence="2 3">FL 18</strain>
    </source>
</reference>
<dbReference type="Gene3D" id="2.40.400.10">
    <property type="entry name" value="Acetoacetate decarboxylase-like"/>
    <property type="match status" value="1"/>
</dbReference>
<name>A0ABS0F329_9BACL</name>
<accession>A0ABS0F329</accession>
<proteinExistence type="predicted"/>
<sequence>MEEAWCVEQTWQHLAMAHWRVEPRVLMRHVPPGLELDRFDGHAYVSAVVFAVDPFRLRGLPPIRGMRRFWQLNIRTYVRRGEEPGVLFLRLETSRPWPARLGKLAYALPFEPAGMAVLEEGDCLSVGVISGAGAGPALSLGFRRAGSHMPWYEPAPHSLEAWLLNRYALFSHCLGTTLLTRLVHRPWRIQPAEARVGQARLLQIYGCNGEPIFACSAEARTARIGMPRPAPVSTHSTDKLSLARWMRSSKERTPARSSTISSSLRS</sequence>
<organism evidence="2 3">
    <name type="scientific">Alicyclobacillus mali</name>
    <name type="common">ex Roth et al. 2021</name>
    <dbReference type="NCBI Taxonomy" id="1123961"/>
    <lineage>
        <taxon>Bacteria</taxon>
        <taxon>Bacillati</taxon>
        <taxon>Bacillota</taxon>
        <taxon>Bacilli</taxon>
        <taxon>Bacillales</taxon>
        <taxon>Alicyclobacillaceae</taxon>
        <taxon>Alicyclobacillus</taxon>
    </lineage>
</organism>
<evidence type="ECO:0000256" key="1">
    <source>
        <dbReference type="SAM" id="MobiDB-lite"/>
    </source>
</evidence>
<dbReference type="Pfam" id="PF09844">
    <property type="entry name" value="DUF2071"/>
    <property type="match status" value="1"/>
</dbReference>
<protein>
    <submittedName>
        <fullName evidence="2">DUF2071 domain-containing protein</fullName>
    </submittedName>
</protein>
<dbReference type="SUPFAM" id="SSF160104">
    <property type="entry name" value="Acetoacetate decarboxylase-like"/>
    <property type="match status" value="1"/>
</dbReference>
<keyword evidence="3" id="KW-1185">Reference proteome</keyword>
<evidence type="ECO:0000313" key="2">
    <source>
        <dbReference type="EMBL" id="MBF8377710.1"/>
    </source>
</evidence>
<comment type="caution">
    <text evidence="2">The sequence shown here is derived from an EMBL/GenBank/DDBJ whole genome shotgun (WGS) entry which is preliminary data.</text>
</comment>
<feature type="compositionally biased region" description="Low complexity" evidence="1">
    <location>
        <begin position="257"/>
        <end position="266"/>
    </location>
</feature>